<dbReference type="PANTHER" id="PTHR45747">
    <property type="entry name" value="HISTONE-LYSINE N-METHYLTRANSFERASE E(Z)"/>
    <property type="match status" value="1"/>
</dbReference>
<keyword evidence="3" id="KW-1185">Reference proteome</keyword>
<reference evidence="2 3" key="1">
    <citation type="journal article" date="2022" name="Nat. Genet.">
        <title>Improved pea reference genome and pan-genome highlight genomic features and evolutionary characteristics.</title>
        <authorList>
            <person name="Yang T."/>
            <person name="Liu R."/>
            <person name="Luo Y."/>
            <person name="Hu S."/>
            <person name="Wang D."/>
            <person name="Wang C."/>
            <person name="Pandey M.K."/>
            <person name="Ge S."/>
            <person name="Xu Q."/>
            <person name="Li N."/>
            <person name="Li G."/>
            <person name="Huang Y."/>
            <person name="Saxena R.K."/>
            <person name="Ji Y."/>
            <person name="Li M."/>
            <person name="Yan X."/>
            <person name="He Y."/>
            <person name="Liu Y."/>
            <person name="Wang X."/>
            <person name="Xiang C."/>
            <person name="Varshney R.K."/>
            <person name="Ding H."/>
            <person name="Gao S."/>
            <person name="Zong X."/>
        </authorList>
    </citation>
    <scope>NUCLEOTIDE SEQUENCE [LARGE SCALE GENOMIC DNA]</scope>
    <source>
        <strain evidence="2 3">cv. Zhongwan 6</strain>
    </source>
</reference>
<dbReference type="InterPro" id="IPR045318">
    <property type="entry name" value="EZH1/2-like"/>
</dbReference>
<protein>
    <recommendedName>
        <fullName evidence="1">Histone-lysine N-methyltransferase CLF-like HTH domain-containing protein</fullName>
    </recommendedName>
</protein>
<evidence type="ECO:0000313" key="2">
    <source>
        <dbReference type="EMBL" id="KAI5430182.1"/>
    </source>
</evidence>
<evidence type="ECO:0000259" key="1">
    <source>
        <dbReference type="Pfam" id="PF25996"/>
    </source>
</evidence>
<dbReference type="Pfam" id="PF25996">
    <property type="entry name" value="HTH_CLF_N"/>
    <property type="match status" value="1"/>
</dbReference>
<dbReference type="SUPFAM" id="SSF57756">
    <property type="entry name" value="Retrovirus zinc finger-like domains"/>
    <property type="match status" value="1"/>
</dbReference>
<dbReference type="PANTHER" id="PTHR45747:SF14">
    <property type="entry name" value="HISTONE-LYSINE N-METHYLTRANSFERASE EZA1"/>
    <property type="match status" value="1"/>
</dbReference>
<organism evidence="2 3">
    <name type="scientific">Pisum sativum</name>
    <name type="common">Garden pea</name>
    <name type="synonym">Lathyrus oleraceus</name>
    <dbReference type="NCBI Taxonomy" id="3888"/>
    <lineage>
        <taxon>Eukaryota</taxon>
        <taxon>Viridiplantae</taxon>
        <taxon>Streptophyta</taxon>
        <taxon>Embryophyta</taxon>
        <taxon>Tracheophyta</taxon>
        <taxon>Spermatophyta</taxon>
        <taxon>Magnoliopsida</taxon>
        <taxon>eudicotyledons</taxon>
        <taxon>Gunneridae</taxon>
        <taxon>Pentapetalae</taxon>
        <taxon>rosids</taxon>
        <taxon>fabids</taxon>
        <taxon>Fabales</taxon>
        <taxon>Fabaceae</taxon>
        <taxon>Papilionoideae</taxon>
        <taxon>50 kb inversion clade</taxon>
        <taxon>NPAAA clade</taxon>
        <taxon>Hologalegina</taxon>
        <taxon>IRL clade</taxon>
        <taxon>Fabeae</taxon>
        <taxon>Lathyrus</taxon>
    </lineage>
</organism>
<sequence length="279" mass="31451">MAAVSRNTSLQTEEANAKMLSSRIGNPISKFSGFRQGLGRREQIQNQDVSFEKSFKLPYTEKIPTYTFWLNLARNERMTKDQSFAARRNIYYDQHCGETRICSDTEEECKENREAKHDFSQGEDQILWMAFEEHDFTEEALSVVQRCIGGTCSEIQVRVTFLGESTVKEYLLCINTLVDSLASVGDSIPAQQHIDVVLEVLDAVSSAPDGSSSTQVPSYESSHVSNHSGYVLGRGGRTIFRGGRGRHGSIQCQVCFKFGHIATNCYHRFNQQFYAFVPP</sequence>
<dbReference type="InterPro" id="IPR036875">
    <property type="entry name" value="Znf_CCHC_sf"/>
</dbReference>
<dbReference type="GO" id="GO:0031507">
    <property type="term" value="P:heterochromatin formation"/>
    <property type="evidence" value="ECO:0007669"/>
    <property type="project" value="TreeGrafter"/>
</dbReference>
<accession>A0A9D4Y0Y5</accession>
<dbReference type="InterPro" id="IPR058609">
    <property type="entry name" value="HTH_CLF-like"/>
</dbReference>
<dbReference type="GO" id="GO:0003676">
    <property type="term" value="F:nucleic acid binding"/>
    <property type="evidence" value="ECO:0007669"/>
    <property type="project" value="InterPro"/>
</dbReference>
<dbReference type="GO" id="GO:0005634">
    <property type="term" value="C:nucleus"/>
    <property type="evidence" value="ECO:0007669"/>
    <property type="project" value="TreeGrafter"/>
</dbReference>
<dbReference type="Proteomes" id="UP001058974">
    <property type="component" value="Chromosome 3"/>
</dbReference>
<name>A0A9D4Y0Y5_PEA</name>
<dbReference type="GO" id="GO:0003682">
    <property type="term" value="F:chromatin binding"/>
    <property type="evidence" value="ECO:0007669"/>
    <property type="project" value="TreeGrafter"/>
</dbReference>
<dbReference type="GO" id="GO:0046976">
    <property type="term" value="F:histone H3K27 methyltransferase activity"/>
    <property type="evidence" value="ECO:0007669"/>
    <property type="project" value="TreeGrafter"/>
</dbReference>
<dbReference type="GO" id="GO:0008270">
    <property type="term" value="F:zinc ion binding"/>
    <property type="evidence" value="ECO:0007669"/>
    <property type="project" value="InterPro"/>
</dbReference>
<comment type="caution">
    <text evidence="2">The sequence shown here is derived from an EMBL/GenBank/DDBJ whole genome shotgun (WGS) entry which is preliminary data.</text>
</comment>
<dbReference type="Gramene" id="Psat03G0467400-T3">
    <property type="protein sequence ID" value="KAI5430182.1"/>
    <property type="gene ID" value="KIW84_034674"/>
</dbReference>
<proteinExistence type="predicted"/>
<feature type="domain" description="Histone-lysine N-methyltransferase CLF-like HTH" evidence="1">
    <location>
        <begin position="119"/>
        <end position="161"/>
    </location>
</feature>
<dbReference type="EMBL" id="JAMSHJ010000003">
    <property type="protein sequence ID" value="KAI5430182.1"/>
    <property type="molecule type" value="Genomic_DNA"/>
</dbReference>
<evidence type="ECO:0000313" key="3">
    <source>
        <dbReference type="Proteomes" id="UP001058974"/>
    </source>
</evidence>
<dbReference type="AlphaFoldDB" id="A0A9D4Y0Y5"/>
<gene>
    <name evidence="2" type="ORF">KIW84_034674</name>
</gene>